<dbReference type="GO" id="GO:0005524">
    <property type="term" value="F:ATP binding"/>
    <property type="evidence" value="ECO:0007669"/>
    <property type="project" value="UniProtKB-UniRule"/>
</dbReference>
<dbReference type="InterPro" id="IPR032675">
    <property type="entry name" value="LRR_dom_sf"/>
</dbReference>
<evidence type="ECO:0000256" key="6">
    <source>
        <dbReference type="ARBA" id="ARBA00022679"/>
    </source>
</evidence>
<evidence type="ECO:0000256" key="2">
    <source>
        <dbReference type="ARBA" id="ARBA00012513"/>
    </source>
</evidence>
<sequence length="1097" mass="119094">MDVVCSGVVLLMILPIAPVAVAAAQESAVNLLEAEALRKSGWWGDSSITATNISAHCHWSGIICNDAGSVTEILLPNCRIQDGLTNFSFSSFPNLVRLDLSGNGLYGAIPHQIGALSKLTYLNLSSNGLQGELPSSLVNLTQLAHLDVSSNSIGSLIPPGIGNLTNLVTLDLSHNSFGGPIPPTLGQLSNLGSLYLDNNNFNGTIPSGIFNLTSLSRLYIYSNPAMGGFLLEEIGNLKSLVALDLSNNGFSGSIPPTLGQLSNLDILGLSNNHFSGTIPSALFNLTSLSRLYIHSNPLMGGFLPKEIGNLKSLIALKLSYSGFSGSIPPTLGQLSNLDILGLNNNHFSGTIPSALFNLTSLSQLYIHSNPLMGGFLPKEIGNLKSLIALDLSYSGFSGSIPPTLGQLSNLEILDLSNNHFNRTIPSALFNLTNLSLLYIQSNPLMGGFLPKEIGNLKNLIALDLSYSEFSGSIPPTLGQLSNLDILDLSNNHFSGTIPSALFNLTSLSQLYIQWNQIFGSIPSEIGNLQILEYLDLGSNRLTGQIPPTVGNLTAPVNLDLSSNKISGSIPFEIGNLKYLEQLLLGSNRLTGQIPPTLGNLAALFILDLSSNQISGSLPLGLSEITSLQILDLSSNQIRGPIPTQFVDDMLKSYRPIFTLNLSHNILSGTVPSSLMQLSDVDLSYNALEGELPCDLGFQFGSERFVGNRDLRYNSTLCGASPSVMGNHRHHTLYYIIVLGVPLLVFAITGGLVIYICCFKKVEVDLMDNKHGDIFRIWNYDGHMAYEDIIKATNDFGVSYCIGTGGYGSVYRARLPSGKVVALKKLHRLEGENPNFDKSFRNEADVLSKIRHRNIVKLFGFCLHKRCMFLIYEYMDRGSLFCILRDETEAVELDWIKRVNLIKGIASALSYLHHDCDPPIIHRDVSSNNILLNSQLEATLSDFGTARILELDSSNQTVIAGTFGYMAPELAYTMVVTEKSDVYSFGVVVLETLFGKHPQDFLSSFSSQPNEPILLKDLLEARLPPPTNPLVVRNVVVATALALDCVNANPKCRPTMQQVVNRFEEGRRESTRPLHTIAVNQLVSPPVPSLPDQTYTEV</sequence>
<dbReference type="FunFam" id="3.30.200.20:FF:000309">
    <property type="entry name" value="Leucine-rich repeat receptor protein kinase MSP1"/>
    <property type="match status" value="1"/>
</dbReference>
<protein>
    <recommendedName>
        <fullName evidence="2">non-specific serine/threonine protein kinase</fullName>
        <ecNumber evidence="2">2.7.11.1</ecNumber>
    </recommendedName>
</protein>
<evidence type="ECO:0000256" key="5">
    <source>
        <dbReference type="ARBA" id="ARBA00022614"/>
    </source>
</evidence>
<comment type="catalytic activity">
    <reaction evidence="18">
        <text>L-seryl-[protein] + ATP = O-phospho-L-seryl-[protein] + ADP + H(+)</text>
        <dbReference type="Rhea" id="RHEA:17989"/>
        <dbReference type="Rhea" id="RHEA-COMP:9863"/>
        <dbReference type="Rhea" id="RHEA-COMP:11604"/>
        <dbReference type="ChEBI" id="CHEBI:15378"/>
        <dbReference type="ChEBI" id="CHEBI:29999"/>
        <dbReference type="ChEBI" id="CHEBI:30616"/>
        <dbReference type="ChEBI" id="CHEBI:83421"/>
        <dbReference type="ChEBI" id="CHEBI:456216"/>
        <dbReference type="EC" id="2.7.11.1"/>
    </reaction>
</comment>
<evidence type="ECO:0000256" key="19">
    <source>
        <dbReference type="PROSITE-ProRule" id="PRU10141"/>
    </source>
</evidence>
<dbReference type="Proteomes" id="UP001652660">
    <property type="component" value="Chromosome 6c"/>
</dbReference>
<keyword evidence="23" id="KW-1185">Reference proteome</keyword>
<evidence type="ECO:0000256" key="21">
    <source>
        <dbReference type="SAM" id="SignalP"/>
    </source>
</evidence>
<evidence type="ECO:0000313" key="23">
    <source>
        <dbReference type="Proteomes" id="UP001652660"/>
    </source>
</evidence>
<keyword evidence="11" id="KW-0418">Kinase</keyword>
<dbReference type="InterPro" id="IPR017441">
    <property type="entry name" value="Protein_kinase_ATP_BS"/>
</dbReference>
<dbReference type="GO" id="GO:0051707">
    <property type="term" value="P:response to other organism"/>
    <property type="evidence" value="ECO:0007669"/>
    <property type="project" value="UniProtKB-ARBA"/>
</dbReference>
<dbReference type="GO" id="GO:0004674">
    <property type="term" value="F:protein serine/threonine kinase activity"/>
    <property type="evidence" value="ECO:0007669"/>
    <property type="project" value="UniProtKB-KW"/>
</dbReference>
<dbReference type="InterPro" id="IPR052592">
    <property type="entry name" value="LRR-RLK"/>
</dbReference>
<reference evidence="24" key="2">
    <citation type="submission" date="2025-08" db="UniProtKB">
        <authorList>
            <consortium name="RefSeq"/>
        </authorList>
    </citation>
    <scope>IDENTIFICATION</scope>
    <source>
        <tissue evidence="24">Leaves</tissue>
    </source>
</reference>
<dbReference type="FunFam" id="1.10.510.10:FF:000445">
    <property type="entry name" value="MDIS1-interacting receptor like kinase 2"/>
    <property type="match status" value="1"/>
</dbReference>
<keyword evidence="8 21" id="KW-0732">Signal</keyword>
<dbReference type="Pfam" id="PF00560">
    <property type="entry name" value="LRR_1"/>
    <property type="match status" value="14"/>
</dbReference>
<feature type="domain" description="Protein kinase" evidence="22">
    <location>
        <begin position="795"/>
        <end position="1077"/>
    </location>
</feature>
<evidence type="ECO:0000256" key="10">
    <source>
        <dbReference type="ARBA" id="ARBA00022741"/>
    </source>
</evidence>
<gene>
    <name evidence="24" type="primary">LOC113691651</name>
</gene>
<keyword evidence="15" id="KW-0675">Receptor</keyword>
<organism evidence="23 24">
    <name type="scientific">Coffea arabica</name>
    <name type="common">Arabian coffee</name>
    <dbReference type="NCBI Taxonomy" id="13443"/>
    <lineage>
        <taxon>Eukaryota</taxon>
        <taxon>Viridiplantae</taxon>
        <taxon>Streptophyta</taxon>
        <taxon>Embryophyta</taxon>
        <taxon>Tracheophyta</taxon>
        <taxon>Spermatophyta</taxon>
        <taxon>Magnoliopsida</taxon>
        <taxon>eudicotyledons</taxon>
        <taxon>Gunneridae</taxon>
        <taxon>Pentapetalae</taxon>
        <taxon>asterids</taxon>
        <taxon>lamiids</taxon>
        <taxon>Gentianales</taxon>
        <taxon>Rubiaceae</taxon>
        <taxon>Ixoroideae</taxon>
        <taxon>Gardenieae complex</taxon>
        <taxon>Bertiereae - Coffeeae clade</taxon>
        <taxon>Coffeeae</taxon>
        <taxon>Coffea</taxon>
    </lineage>
</organism>
<evidence type="ECO:0000256" key="4">
    <source>
        <dbReference type="ARBA" id="ARBA00022553"/>
    </source>
</evidence>
<proteinExistence type="predicted"/>
<dbReference type="InterPro" id="IPR008266">
    <property type="entry name" value="Tyr_kinase_AS"/>
</dbReference>
<dbReference type="SUPFAM" id="SSF52058">
    <property type="entry name" value="L domain-like"/>
    <property type="match status" value="3"/>
</dbReference>
<dbReference type="InterPro" id="IPR000719">
    <property type="entry name" value="Prot_kinase_dom"/>
</dbReference>
<dbReference type="FunFam" id="3.80.10.10:FF:000095">
    <property type="entry name" value="LRR receptor-like serine/threonine-protein kinase GSO1"/>
    <property type="match status" value="2"/>
</dbReference>
<dbReference type="PROSITE" id="PS00107">
    <property type="entry name" value="PROTEIN_KINASE_ATP"/>
    <property type="match status" value="1"/>
</dbReference>
<keyword evidence="4" id="KW-0597">Phosphoprotein</keyword>
<evidence type="ECO:0000256" key="12">
    <source>
        <dbReference type="ARBA" id="ARBA00022840"/>
    </source>
</evidence>
<dbReference type="InterPro" id="IPR001611">
    <property type="entry name" value="Leu-rich_rpt"/>
</dbReference>
<dbReference type="SMART" id="SM00369">
    <property type="entry name" value="LRR_TYP"/>
    <property type="match status" value="11"/>
</dbReference>
<dbReference type="GeneID" id="113691651"/>
<keyword evidence="6" id="KW-0808">Transferase</keyword>
<evidence type="ECO:0000256" key="13">
    <source>
        <dbReference type="ARBA" id="ARBA00022989"/>
    </source>
</evidence>
<evidence type="ECO:0000256" key="20">
    <source>
        <dbReference type="SAM" id="Phobius"/>
    </source>
</evidence>
<feature type="signal peptide" evidence="21">
    <location>
        <begin position="1"/>
        <end position="24"/>
    </location>
</feature>
<dbReference type="EC" id="2.7.11.1" evidence="2"/>
<evidence type="ECO:0000256" key="3">
    <source>
        <dbReference type="ARBA" id="ARBA00022527"/>
    </source>
</evidence>
<dbReference type="Gene3D" id="3.80.10.10">
    <property type="entry name" value="Ribonuclease Inhibitor"/>
    <property type="match status" value="8"/>
</dbReference>
<keyword evidence="10 19" id="KW-0547">Nucleotide-binding</keyword>
<dbReference type="PROSITE" id="PS00109">
    <property type="entry name" value="PROTEIN_KINASE_TYR"/>
    <property type="match status" value="1"/>
</dbReference>
<evidence type="ECO:0000256" key="15">
    <source>
        <dbReference type="ARBA" id="ARBA00023170"/>
    </source>
</evidence>
<comment type="catalytic activity">
    <reaction evidence="17">
        <text>L-threonyl-[protein] + ATP = O-phospho-L-threonyl-[protein] + ADP + H(+)</text>
        <dbReference type="Rhea" id="RHEA:46608"/>
        <dbReference type="Rhea" id="RHEA-COMP:11060"/>
        <dbReference type="Rhea" id="RHEA-COMP:11605"/>
        <dbReference type="ChEBI" id="CHEBI:15378"/>
        <dbReference type="ChEBI" id="CHEBI:30013"/>
        <dbReference type="ChEBI" id="CHEBI:30616"/>
        <dbReference type="ChEBI" id="CHEBI:61977"/>
        <dbReference type="ChEBI" id="CHEBI:456216"/>
        <dbReference type="EC" id="2.7.11.1"/>
    </reaction>
</comment>
<dbReference type="Gene3D" id="1.10.510.10">
    <property type="entry name" value="Transferase(Phosphotransferase) domain 1"/>
    <property type="match status" value="1"/>
</dbReference>
<comment type="subcellular location">
    <subcellularLocation>
        <location evidence="1">Membrane</location>
        <topology evidence="1">Single-pass type I membrane protein</topology>
    </subcellularLocation>
</comment>
<reference evidence="23" key="1">
    <citation type="journal article" date="2025" name="Foods">
        <title>Unveiling the Microbial Signatures of Arabica Coffee Cherries: Insights into Ripeness Specific Diversity, Functional Traits, and Implications for Quality and Safety.</title>
        <authorList>
            <consortium name="RefSeq"/>
            <person name="Tenea G.N."/>
            <person name="Cifuentes V."/>
            <person name="Reyes P."/>
            <person name="Cevallos-Vallejos M."/>
        </authorList>
    </citation>
    <scope>NUCLEOTIDE SEQUENCE [LARGE SCALE GENOMIC DNA]</scope>
</reference>
<dbReference type="CDD" id="cd14066">
    <property type="entry name" value="STKc_IRAK"/>
    <property type="match status" value="1"/>
</dbReference>
<evidence type="ECO:0000313" key="24">
    <source>
        <dbReference type="RefSeq" id="XP_027065693.1"/>
    </source>
</evidence>
<keyword evidence="13 20" id="KW-1133">Transmembrane helix</keyword>
<dbReference type="SMART" id="SM00365">
    <property type="entry name" value="LRR_SD22"/>
    <property type="match status" value="6"/>
</dbReference>
<dbReference type="Pfam" id="PF00069">
    <property type="entry name" value="Pkinase"/>
    <property type="match status" value="1"/>
</dbReference>
<evidence type="ECO:0000256" key="16">
    <source>
        <dbReference type="ARBA" id="ARBA00023180"/>
    </source>
</evidence>
<feature type="binding site" evidence="19">
    <location>
        <position position="823"/>
    </location>
    <ligand>
        <name>ATP</name>
        <dbReference type="ChEBI" id="CHEBI:30616"/>
    </ligand>
</feature>
<evidence type="ECO:0000256" key="7">
    <source>
        <dbReference type="ARBA" id="ARBA00022692"/>
    </source>
</evidence>
<dbReference type="SUPFAM" id="SSF56112">
    <property type="entry name" value="Protein kinase-like (PK-like)"/>
    <property type="match status" value="1"/>
</dbReference>
<dbReference type="GO" id="GO:0006952">
    <property type="term" value="P:defense response"/>
    <property type="evidence" value="ECO:0007669"/>
    <property type="project" value="UniProtKB-ARBA"/>
</dbReference>
<keyword evidence="5" id="KW-0433">Leucine-rich repeat</keyword>
<dbReference type="InterPro" id="IPR011009">
    <property type="entry name" value="Kinase-like_dom_sf"/>
</dbReference>
<dbReference type="Gene3D" id="3.30.200.20">
    <property type="entry name" value="Phosphorylase Kinase, domain 1"/>
    <property type="match status" value="1"/>
</dbReference>
<dbReference type="Pfam" id="PF13855">
    <property type="entry name" value="LRR_8"/>
    <property type="match status" value="2"/>
</dbReference>
<dbReference type="GO" id="GO:0016020">
    <property type="term" value="C:membrane"/>
    <property type="evidence" value="ECO:0007669"/>
    <property type="project" value="UniProtKB-SubCell"/>
</dbReference>
<evidence type="ECO:0000259" key="22">
    <source>
        <dbReference type="PROSITE" id="PS50011"/>
    </source>
</evidence>
<keyword evidence="3" id="KW-0723">Serine/threonine-protein kinase</keyword>
<feature type="chain" id="PRO_5028238129" description="non-specific serine/threonine protein kinase" evidence="21">
    <location>
        <begin position="25"/>
        <end position="1097"/>
    </location>
</feature>
<dbReference type="InterPro" id="IPR003591">
    <property type="entry name" value="Leu-rich_rpt_typical-subtyp"/>
</dbReference>
<evidence type="ECO:0000256" key="14">
    <source>
        <dbReference type="ARBA" id="ARBA00023136"/>
    </source>
</evidence>
<evidence type="ECO:0000256" key="1">
    <source>
        <dbReference type="ARBA" id="ARBA00004479"/>
    </source>
</evidence>
<dbReference type="OrthoDB" id="676979at2759"/>
<dbReference type="RefSeq" id="XP_027065693.1">
    <property type="nucleotide sequence ID" value="XM_027209892.2"/>
</dbReference>
<keyword evidence="9" id="KW-0677">Repeat</keyword>
<keyword evidence="14 20" id="KW-0472">Membrane</keyword>
<dbReference type="PANTHER" id="PTHR48054">
    <property type="entry name" value="RECEPTOR KINASE-LIKE PROTEIN XA21"/>
    <property type="match status" value="1"/>
</dbReference>
<evidence type="ECO:0000256" key="8">
    <source>
        <dbReference type="ARBA" id="ARBA00022729"/>
    </source>
</evidence>
<feature type="transmembrane region" description="Helical" evidence="20">
    <location>
        <begin position="732"/>
        <end position="756"/>
    </location>
</feature>
<evidence type="ECO:0000256" key="17">
    <source>
        <dbReference type="ARBA" id="ARBA00047899"/>
    </source>
</evidence>
<dbReference type="FunFam" id="3.80.10.10:FF:000041">
    <property type="entry name" value="LRR receptor-like serine/threonine-protein kinase ERECTA"/>
    <property type="match status" value="1"/>
</dbReference>
<dbReference type="PANTHER" id="PTHR48054:SF82">
    <property type="entry name" value="LRR RECEPTOR-LIKE SERINE_THREONINE-PROTEIN KINASE FLS2"/>
    <property type="match status" value="1"/>
</dbReference>
<keyword evidence="12 19" id="KW-0067">ATP-binding</keyword>
<dbReference type="PROSITE" id="PS50011">
    <property type="entry name" value="PROTEIN_KINASE_DOM"/>
    <property type="match status" value="1"/>
</dbReference>
<evidence type="ECO:0000256" key="9">
    <source>
        <dbReference type="ARBA" id="ARBA00022737"/>
    </source>
</evidence>
<keyword evidence="7 20" id="KW-0812">Transmembrane</keyword>
<keyword evidence="16" id="KW-0325">Glycoprotein</keyword>
<name>A0A6P6SHU6_COFAR</name>
<dbReference type="AlphaFoldDB" id="A0A6P6SHU6"/>
<evidence type="ECO:0000256" key="11">
    <source>
        <dbReference type="ARBA" id="ARBA00022777"/>
    </source>
</evidence>
<evidence type="ECO:0000256" key="18">
    <source>
        <dbReference type="ARBA" id="ARBA00048679"/>
    </source>
</evidence>
<accession>A0A6P6SHU6</accession>